<keyword evidence="1" id="KW-0805">Transcription regulation</keyword>
<keyword evidence="6" id="KW-1185">Reference proteome</keyword>
<comment type="caution">
    <text evidence="5">The sequence shown here is derived from an EMBL/GenBank/DDBJ whole genome shotgun (WGS) entry which is preliminary data.</text>
</comment>
<dbReference type="PANTHER" id="PTHR43280">
    <property type="entry name" value="ARAC-FAMILY TRANSCRIPTIONAL REGULATOR"/>
    <property type="match status" value="1"/>
</dbReference>
<dbReference type="Gene3D" id="1.10.10.60">
    <property type="entry name" value="Homeodomain-like"/>
    <property type="match status" value="2"/>
</dbReference>
<keyword evidence="2" id="KW-0238">DNA-binding</keyword>
<feature type="domain" description="HTH araC/xylS-type" evidence="4">
    <location>
        <begin position="157"/>
        <end position="255"/>
    </location>
</feature>
<dbReference type="GO" id="GO:0043565">
    <property type="term" value="F:sequence-specific DNA binding"/>
    <property type="evidence" value="ECO:0007669"/>
    <property type="project" value="InterPro"/>
</dbReference>
<evidence type="ECO:0000256" key="1">
    <source>
        <dbReference type="ARBA" id="ARBA00023015"/>
    </source>
</evidence>
<proteinExistence type="predicted"/>
<evidence type="ECO:0000313" key="6">
    <source>
        <dbReference type="Proteomes" id="UP000490800"/>
    </source>
</evidence>
<keyword evidence="3" id="KW-0804">Transcription</keyword>
<dbReference type="OrthoDB" id="2644630at2"/>
<dbReference type="RefSeq" id="WP_157338480.1">
    <property type="nucleotide sequence ID" value="NZ_RHLK01000017.1"/>
</dbReference>
<dbReference type="PANTHER" id="PTHR43280:SF2">
    <property type="entry name" value="HTH-TYPE TRANSCRIPTIONAL REGULATOR EXSA"/>
    <property type="match status" value="1"/>
</dbReference>
<dbReference type="InterPro" id="IPR018060">
    <property type="entry name" value="HTH_AraC"/>
</dbReference>
<accession>A0A7X3FLR4</accession>
<dbReference type="EMBL" id="RHLK01000017">
    <property type="protein sequence ID" value="MVP02053.1"/>
    <property type="molecule type" value="Genomic_DNA"/>
</dbReference>
<dbReference type="SUPFAM" id="SSF46689">
    <property type="entry name" value="Homeodomain-like"/>
    <property type="match status" value="1"/>
</dbReference>
<dbReference type="GO" id="GO:0003700">
    <property type="term" value="F:DNA-binding transcription factor activity"/>
    <property type="evidence" value="ECO:0007669"/>
    <property type="project" value="InterPro"/>
</dbReference>
<dbReference type="PRINTS" id="PR00032">
    <property type="entry name" value="HTHARAC"/>
</dbReference>
<organism evidence="5 6">
    <name type="scientific">Paenibacillus lutrae</name>
    <dbReference type="NCBI Taxonomy" id="2078573"/>
    <lineage>
        <taxon>Bacteria</taxon>
        <taxon>Bacillati</taxon>
        <taxon>Bacillota</taxon>
        <taxon>Bacilli</taxon>
        <taxon>Bacillales</taxon>
        <taxon>Paenibacillaceae</taxon>
        <taxon>Paenibacillus</taxon>
    </lineage>
</organism>
<dbReference type="InterPro" id="IPR020449">
    <property type="entry name" value="Tscrpt_reg_AraC-type_HTH"/>
</dbReference>
<dbReference type="InterPro" id="IPR009057">
    <property type="entry name" value="Homeodomain-like_sf"/>
</dbReference>
<name>A0A7X3FLR4_9BACL</name>
<dbReference type="PROSITE" id="PS01124">
    <property type="entry name" value="HTH_ARAC_FAMILY_2"/>
    <property type="match status" value="1"/>
</dbReference>
<protein>
    <submittedName>
        <fullName evidence="5">Helix-turn-helix domain-containing protein</fullName>
    </submittedName>
</protein>
<dbReference type="SUPFAM" id="SSF51215">
    <property type="entry name" value="Regulatory protein AraC"/>
    <property type="match status" value="1"/>
</dbReference>
<reference evidence="5 6" key="1">
    <citation type="journal article" date="2019" name="Microorganisms">
        <title>Paenibacillus lutrae sp. nov., A Chitinolytic Species Isolated from A River Otter in Castril Natural Park, Granada, Spain.</title>
        <authorList>
            <person name="Rodriguez M."/>
            <person name="Reina J.C."/>
            <person name="Bejar V."/>
            <person name="Llamas I."/>
        </authorList>
    </citation>
    <scope>NUCLEOTIDE SEQUENCE [LARGE SCALE GENOMIC DNA]</scope>
    <source>
        <strain evidence="5 6">N10</strain>
    </source>
</reference>
<dbReference type="SMART" id="SM00342">
    <property type="entry name" value="HTH_ARAC"/>
    <property type="match status" value="1"/>
</dbReference>
<evidence type="ECO:0000256" key="2">
    <source>
        <dbReference type="ARBA" id="ARBA00023125"/>
    </source>
</evidence>
<dbReference type="InterPro" id="IPR037923">
    <property type="entry name" value="HTH-like"/>
</dbReference>
<gene>
    <name evidence="5" type="ORF">EDM21_21475</name>
</gene>
<dbReference type="Pfam" id="PF12833">
    <property type="entry name" value="HTH_18"/>
    <property type="match status" value="1"/>
</dbReference>
<evidence type="ECO:0000313" key="5">
    <source>
        <dbReference type="EMBL" id="MVP02053.1"/>
    </source>
</evidence>
<sequence>MLTIRDIRHDRGTDWYLDNTSVAEQEVALILVTYGKCIYWIEGDKVILEKGDLLLLPSSLAFYAKSIPTILHDKYVLTLRLDQPLALPLLNLTSWITMKTGMLEFVLERVRRAYTEWLEQDAYADIRSSAIVTEVIALLNREHDNGPVTPQIEKHAQRMKLYIQTNYREKVTKEELGACISTSPNYAAMLFRRVTGQTISDYVHSVRVKKAVYMLVDSLLTVSEIADFLGYQDVSYFQRVFKKITGKTPSAYTKERIHRK</sequence>
<dbReference type="AlphaFoldDB" id="A0A7X3FLR4"/>
<dbReference type="Proteomes" id="UP000490800">
    <property type="component" value="Unassembled WGS sequence"/>
</dbReference>
<evidence type="ECO:0000259" key="4">
    <source>
        <dbReference type="PROSITE" id="PS01124"/>
    </source>
</evidence>
<evidence type="ECO:0000256" key="3">
    <source>
        <dbReference type="ARBA" id="ARBA00023163"/>
    </source>
</evidence>